<dbReference type="SUPFAM" id="SSF51430">
    <property type="entry name" value="NAD(P)-linked oxidoreductase"/>
    <property type="match status" value="1"/>
</dbReference>
<evidence type="ECO:0000256" key="3">
    <source>
        <dbReference type="ARBA" id="ARBA00022448"/>
    </source>
</evidence>
<dbReference type="PANTHER" id="PTHR43150">
    <property type="entry name" value="HYPERKINETIC, ISOFORM M"/>
    <property type="match status" value="1"/>
</dbReference>
<dbReference type="InterPro" id="IPR005983">
    <property type="entry name" value="K_chnl_volt-dep_bsu_KCNAB"/>
</dbReference>
<dbReference type="InterPro" id="IPR023210">
    <property type="entry name" value="NADP_OxRdtase_dom"/>
</dbReference>
<evidence type="ECO:0000256" key="9">
    <source>
        <dbReference type="ARBA" id="ARBA00023065"/>
    </source>
</evidence>
<name>A0A2A2GB96_9BACT</name>
<keyword evidence="9" id="KW-0406">Ion transport</keyword>
<feature type="domain" description="NADP-dependent oxidoreductase" evidence="10">
    <location>
        <begin position="16"/>
        <end position="320"/>
    </location>
</feature>
<protein>
    <submittedName>
        <fullName evidence="11">Aldo/keto reductase</fullName>
    </submittedName>
</protein>
<organism evidence="11 12">
    <name type="scientific">Fodinibius salipaludis</name>
    <dbReference type="NCBI Taxonomy" id="2032627"/>
    <lineage>
        <taxon>Bacteria</taxon>
        <taxon>Pseudomonadati</taxon>
        <taxon>Balneolota</taxon>
        <taxon>Balneolia</taxon>
        <taxon>Balneolales</taxon>
        <taxon>Balneolaceae</taxon>
        <taxon>Fodinibius</taxon>
    </lineage>
</organism>
<keyword evidence="8" id="KW-0560">Oxidoreductase</keyword>
<evidence type="ECO:0000256" key="8">
    <source>
        <dbReference type="ARBA" id="ARBA00023002"/>
    </source>
</evidence>
<keyword evidence="6" id="KW-0521">NADP</keyword>
<dbReference type="Proteomes" id="UP000218831">
    <property type="component" value="Unassembled WGS sequence"/>
</dbReference>
<dbReference type="NCBIfam" id="TIGR01293">
    <property type="entry name" value="Kv_beta"/>
    <property type="match status" value="1"/>
</dbReference>
<evidence type="ECO:0000259" key="10">
    <source>
        <dbReference type="Pfam" id="PF00248"/>
    </source>
</evidence>
<dbReference type="EMBL" id="NSKE01000005">
    <property type="protein sequence ID" value="PAU94105.1"/>
    <property type="molecule type" value="Genomic_DNA"/>
</dbReference>
<accession>A0A2A2GB96</accession>
<dbReference type="InterPro" id="IPR036812">
    <property type="entry name" value="NAD(P)_OxRdtase_dom_sf"/>
</dbReference>
<evidence type="ECO:0000313" key="11">
    <source>
        <dbReference type="EMBL" id="PAU94105.1"/>
    </source>
</evidence>
<evidence type="ECO:0000256" key="1">
    <source>
        <dbReference type="ARBA" id="ARBA00004496"/>
    </source>
</evidence>
<reference evidence="11 12" key="1">
    <citation type="submission" date="2017-08" db="EMBL/GenBank/DDBJ databases">
        <title>Aliifodinibius alkalisoli sp. nov., isolated from saline alkaline soil.</title>
        <authorList>
            <person name="Liu D."/>
            <person name="Zhang G."/>
        </authorList>
    </citation>
    <scope>NUCLEOTIDE SEQUENCE [LARGE SCALE GENOMIC DNA]</scope>
    <source>
        <strain evidence="11 12">WN023</strain>
    </source>
</reference>
<keyword evidence="12" id="KW-1185">Reference proteome</keyword>
<keyword evidence="7" id="KW-0630">Potassium</keyword>
<dbReference type="GO" id="GO:0005249">
    <property type="term" value="F:voltage-gated potassium channel activity"/>
    <property type="evidence" value="ECO:0007669"/>
    <property type="project" value="InterPro"/>
</dbReference>
<proteinExistence type="inferred from homology"/>
<keyword evidence="3" id="KW-0813">Transport</keyword>
<sequence length="333" mass="38000">MEYRFLGRSGLKVSALSFGSWVTFGDQIDEDKAYDSMKEAHDAGVNFFDNAEVYAEGQSEVMMGNIIQKAGWKRTDLVLSTKIFWGGEGPNDQGLSFKHIKEGTEAALQRLQTDYVDLIFCHRPDRHTPIEETVWGMNQMIKEGKALYWGTSEWSARQIRQAYDFARQEHLRPPLMDQPQYNMFRREKVEKEFAPLYDEIGLGTTIWSPLASGLLTGKYNDGVPEGSRLSLEKYDWLREKLLETESGRQKLNKVKKLAEVADDAGIPMPQFALAWCLKNKDVSTVITGASKPEQVQQNMKAVDVVDQMTPDIMERIEEILDNKPEPEANFRSD</sequence>
<evidence type="ECO:0000256" key="6">
    <source>
        <dbReference type="ARBA" id="ARBA00022857"/>
    </source>
</evidence>
<dbReference type="CDD" id="cd19143">
    <property type="entry name" value="AKR_AKR6C1_2"/>
    <property type="match status" value="1"/>
</dbReference>
<dbReference type="RefSeq" id="WP_095606236.1">
    <property type="nucleotide sequence ID" value="NZ_NSKE01000005.1"/>
</dbReference>
<dbReference type="AlphaFoldDB" id="A0A2A2GB96"/>
<keyword evidence="4" id="KW-0963">Cytoplasm</keyword>
<evidence type="ECO:0000256" key="2">
    <source>
        <dbReference type="ARBA" id="ARBA00006515"/>
    </source>
</evidence>
<dbReference type="PRINTS" id="PR01577">
    <property type="entry name" value="KCNABCHANNEL"/>
</dbReference>
<dbReference type="PANTHER" id="PTHR43150:SF2">
    <property type="entry name" value="HYPERKINETIC, ISOFORM M"/>
    <property type="match status" value="1"/>
</dbReference>
<dbReference type="OrthoDB" id="9773828at2"/>
<comment type="similarity">
    <text evidence="2">Belongs to the shaker potassium channel beta subunit family.</text>
</comment>
<dbReference type="Gene3D" id="3.20.20.100">
    <property type="entry name" value="NADP-dependent oxidoreductase domain"/>
    <property type="match status" value="1"/>
</dbReference>
<dbReference type="GO" id="GO:0005737">
    <property type="term" value="C:cytoplasm"/>
    <property type="evidence" value="ECO:0007669"/>
    <property type="project" value="UniProtKB-SubCell"/>
</dbReference>
<comment type="subcellular location">
    <subcellularLocation>
        <location evidence="1">Cytoplasm</location>
    </subcellularLocation>
</comment>
<evidence type="ECO:0000256" key="4">
    <source>
        <dbReference type="ARBA" id="ARBA00022490"/>
    </source>
</evidence>
<dbReference type="Pfam" id="PF00248">
    <property type="entry name" value="Aldo_ket_red"/>
    <property type="match status" value="1"/>
</dbReference>
<dbReference type="GO" id="GO:0016491">
    <property type="term" value="F:oxidoreductase activity"/>
    <property type="evidence" value="ECO:0007669"/>
    <property type="project" value="UniProtKB-KW"/>
</dbReference>
<evidence type="ECO:0000256" key="7">
    <source>
        <dbReference type="ARBA" id="ARBA00022958"/>
    </source>
</evidence>
<comment type="caution">
    <text evidence="11">The sequence shown here is derived from an EMBL/GenBank/DDBJ whole genome shotgun (WGS) entry which is preliminary data.</text>
</comment>
<evidence type="ECO:0000256" key="5">
    <source>
        <dbReference type="ARBA" id="ARBA00022538"/>
    </source>
</evidence>
<gene>
    <name evidence="11" type="ORF">CK503_07785</name>
</gene>
<evidence type="ECO:0000313" key="12">
    <source>
        <dbReference type="Proteomes" id="UP000218831"/>
    </source>
</evidence>
<keyword evidence="5" id="KW-0633">Potassium transport</keyword>
<dbReference type="InterPro" id="IPR005399">
    <property type="entry name" value="K_chnl_volt-dep_bsu_KCNAB-rel"/>
</dbReference>